<protein>
    <submittedName>
        <fullName evidence="1">Uncharacterized protein</fullName>
    </submittedName>
</protein>
<proteinExistence type="predicted"/>
<reference evidence="1 2" key="1">
    <citation type="submission" date="2014-09" db="EMBL/GenBank/DDBJ databases">
        <authorList>
            <person name="Chan K.-G."/>
        </authorList>
    </citation>
    <scope>NUCLEOTIDE SEQUENCE [LARGE SCALE GENOMIC DNA]</scope>
    <source>
        <strain evidence="1 2">ND07</strain>
    </source>
</reference>
<evidence type="ECO:0000313" key="2">
    <source>
        <dbReference type="Proteomes" id="UP000029493"/>
    </source>
</evidence>
<name>A0A089WJN0_9PSED</name>
<keyword evidence="2" id="KW-1185">Reference proteome</keyword>
<gene>
    <name evidence="1" type="ORF">LK03_05780</name>
</gene>
<dbReference type="OrthoDB" id="6896393at2"/>
<accession>A0A089WJN0</accession>
<dbReference type="EMBL" id="CP009455">
    <property type="protein sequence ID" value="AIR88806.1"/>
    <property type="molecule type" value="Genomic_DNA"/>
</dbReference>
<evidence type="ECO:0000313" key="1">
    <source>
        <dbReference type="EMBL" id="AIR88806.1"/>
    </source>
</evidence>
<organism evidence="1 2">
    <name type="scientific">Pseudomonas cremoricolorata</name>
    <dbReference type="NCBI Taxonomy" id="157783"/>
    <lineage>
        <taxon>Bacteria</taxon>
        <taxon>Pseudomonadati</taxon>
        <taxon>Pseudomonadota</taxon>
        <taxon>Gammaproteobacteria</taxon>
        <taxon>Pseudomonadales</taxon>
        <taxon>Pseudomonadaceae</taxon>
        <taxon>Pseudomonas</taxon>
    </lineage>
</organism>
<dbReference type="RefSeq" id="WP_038411462.1">
    <property type="nucleotide sequence ID" value="NZ_CP009455.1"/>
</dbReference>
<dbReference type="AlphaFoldDB" id="A0A089WJN0"/>
<dbReference type="KEGG" id="psw:LK03_05780"/>
<dbReference type="Proteomes" id="UP000029493">
    <property type="component" value="Chromosome"/>
</dbReference>
<sequence length="102" mass="10738">MSNDKWFAVQDNMPGAVALRVSGTVTVPGSNYSATLTPYEGPAFQDLILRLQLNVTSEGSIGLAVLTDKEVKFSIPGAPNYHSVAILMGDAVVAVIPVTPVH</sequence>
<dbReference type="STRING" id="157783.LK03_05780"/>